<evidence type="ECO:0000259" key="1">
    <source>
        <dbReference type="Pfam" id="PF19694"/>
    </source>
</evidence>
<dbReference type="Pfam" id="PF19694">
    <property type="entry name" value="DUF6194"/>
    <property type="match status" value="1"/>
</dbReference>
<protein>
    <submittedName>
        <fullName evidence="2">DUF6194 family protein</fullName>
    </submittedName>
</protein>
<sequence>MTIDEIIEFMEGIDGVLTVRPAPGDGSPEISWGDVFFFHAPDGVVPQATQPFATIVTKNYPGDERSRLDRPDAFRVNIAAGKEAFGAWTGHAPGEPNPDHDPGAVDTVFAHPVYGSAAWLAVVNPGPRTEAVVRRLLREAHDLARARRARREGSAGPEQSG</sequence>
<dbReference type="EMBL" id="CP109535">
    <property type="protein sequence ID" value="WTY98123.1"/>
    <property type="molecule type" value="Genomic_DNA"/>
</dbReference>
<organism evidence="2">
    <name type="scientific">Streptomyces sp. NBC_01401</name>
    <dbReference type="NCBI Taxonomy" id="2903854"/>
    <lineage>
        <taxon>Bacteria</taxon>
        <taxon>Bacillati</taxon>
        <taxon>Actinomycetota</taxon>
        <taxon>Actinomycetes</taxon>
        <taxon>Kitasatosporales</taxon>
        <taxon>Streptomycetaceae</taxon>
        <taxon>Streptomyces</taxon>
    </lineage>
</organism>
<reference evidence="2" key="1">
    <citation type="submission" date="2022-10" db="EMBL/GenBank/DDBJ databases">
        <title>The complete genomes of actinobacterial strains from the NBC collection.</title>
        <authorList>
            <person name="Joergensen T.S."/>
            <person name="Alvarez Arevalo M."/>
            <person name="Sterndorff E.B."/>
            <person name="Faurdal D."/>
            <person name="Vuksanovic O."/>
            <person name="Mourched A.-S."/>
            <person name="Charusanti P."/>
            <person name="Shaw S."/>
            <person name="Blin K."/>
            <person name="Weber T."/>
        </authorList>
    </citation>
    <scope>NUCLEOTIDE SEQUENCE</scope>
    <source>
        <strain evidence="2">NBC_01401</strain>
    </source>
</reference>
<dbReference type="InterPro" id="IPR045676">
    <property type="entry name" value="DUF6194"/>
</dbReference>
<feature type="domain" description="DUF6194" evidence="1">
    <location>
        <begin position="1"/>
        <end position="152"/>
    </location>
</feature>
<name>A0AAU3H4M0_9ACTN</name>
<dbReference type="AlphaFoldDB" id="A0AAU3H4M0"/>
<proteinExistence type="predicted"/>
<accession>A0AAU3H4M0</accession>
<gene>
    <name evidence="2" type="ORF">OG626_26155</name>
</gene>
<evidence type="ECO:0000313" key="2">
    <source>
        <dbReference type="EMBL" id="WTY98123.1"/>
    </source>
</evidence>